<evidence type="ECO:0000256" key="2">
    <source>
        <dbReference type="SAM" id="SignalP"/>
    </source>
</evidence>
<feature type="region of interest" description="Disordered" evidence="1">
    <location>
        <begin position="152"/>
        <end position="183"/>
    </location>
</feature>
<dbReference type="EMBL" id="JACHOB010000001">
    <property type="protein sequence ID" value="MBB4657743.1"/>
    <property type="molecule type" value="Genomic_DNA"/>
</dbReference>
<dbReference type="RefSeq" id="WP_183815090.1">
    <property type="nucleotide sequence ID" value="NZ_JACHOB010000001.1"/>
</dbReference>
<reference evidence="4 5" key="1">
    <citation type="submission" date="2020-08" db="EMBL/GenBank/DDBJ databases">
        <title>Genomic Encyclopedia of Type Strains, Phase IV (KMG-IV): sequencing the most valuable type-strain genomes for metagenomic binning, comparative biology and taxonomic classification.</title>
        <authorList>
            <person name="Goeker M."/>
        </authorList>
    </citation>
    <scope>NUCLEOTIDE SEQUENCE [LARGE SCALE GENOMIC DNA]</scope>
    <source>
        <strain evidence="4 5">DSM 102850</strain>
    </source>
</reference>
<feature type="domain" description="Pilus formation protein N-terminal" evidence="3">
    <location>
        <begin position="24"/>
        <end position="93"/>
    </location>
</feature>
<feature type="chain" id="PRO_5032399197" description="Pilus formation protein N-terminal domain-containing protein" evidence="2">
    <location>
        <begin position="25"/>
        <end position="183"/>
    </location>
</feature>
<comment type="caution">
    <text evidence="4">The sequence shown here is derived from an EMBL/GenBank/DDBJ whole genome shotgun (WGS) entry which is preliminary data.</text>
</comment>
<name>A0A840I0E0_9PROT</name>
<evidence type="ECO:0000313" key="5">
    <source>
        <dbReference type="Proteomes" id="UP000563524"/>
    </source>
</evidence>
<dbReference type="Pfam" id="PF13629">
    <property type="entry name" value="T2SS-T3SS_pil_N"/>
    <property type="match status" value="1"/>
</dbReference>
<evidence type="ECO:0000256" key="1">
    <source>
        <dbReference type="SAM" id="MobiDB-lite"/>
    </source>
</evidence>
<protein>
    <recommendedName>
        <fullName evidence="3">Pilus formation protein N-terminal domain-containing protein</fullName>
    </recommendedName>
</protein>
<accession>A0A840I0E0</accession>
<dbReference type="InterPro" id="IPR032789">
    <property type="entry name" value="T2SS-T3SS_pil_N"/>
</dbReference>
<feature type="signal peptide" evidence="2">
    <location>
        <begin position="1"/>
        <end position="24"/>
    </location>
</feature>
<evidence type="ECO:0000313" key="4">
    <source>
        <dbReference type="EMBL" id="MBB4657743.1"/>
    </source>
</evidence>
<keyword evidence="5" id="KW-1185">Reference proteome</keyword>
<proteinExistence type="predicted"/>
<evidence type="ECO:0000259" key="3">
    <source>
        <dbReference type="Pfam" id="PF13629"/>
    </source>
</evidence>
<sequence length="183" mass="18946">MNRHALISCLGAAVLASAPSVADAGEVWLSLDTNRTFTLPVPVGKIVIANPAVADVQVLSSTELLMFGKMPGDTAISFYDRAGKRLDDVTVRVGNSRKGRLTLQNGPQRYTFSCTDRCEQTPVYGDGALLPAQALMGMAQARAAAASQPSQFGAQAVAVAEPEETPPAEAADAGSAPASSTKV</sequence>
<dbReference type="AlphaFoldDB" id="A0A840I0E0"/>
<organism evidence="4 5">
    <name type="scientific">Parvularcula dongshanensis</name>
    <dbReference type="NCBI Taxonomy" id="1173995"/>
    <lineage>
        <taxon>Bacteria</taxon>
        <taxon>Pseudomonadati</taxon>
        <taxon>Pseudomonadota</taxon>
        <taxon>Alphaproteobacteria</taxon>
        <taxon>Parvularculales</taxon>
        <taxon>Parvularculaceae</taxon>
        <taxon>Parvularcula</taxon>
    </lineage>
</organism>
<gene>
    <name evidence="4" type="ORF">GGQ59_000243</name>
</gene>
<feature type="compositionally biased region" description="Low complexity" evidence="1">
    <location>
        <begin position="167"/>
        <end position="183"/>
    </location>
</feature>
<keyword evidence="2" id="KW-0732">Signal</keyword>
<dbReference type="Proteomes" id="UP000563524">
    <property type="component" value="Unassembled WGS sequence"/>
</dbReference>